<protein>
    <submittedName>
        <fullName evidence="2">Copper amine oxidase domain protein</fullName>
    </submittedName>
</protein>
<name>A0A0G0LE25_9BACT</name>
<dbReference type="Pfam" id="PF09992">
    <property type="entry name" value="NAGPA"/>
    <property type="match status" value="1"/>
</dbReference>
<sequence>LDYKQREVKTRQAIIGKSGNNIKLVTTRSATVPDMAEIAQNLEISDSLLLDGGSSTTLIYKGSHKIGPGRDMPTAIIFGD</sequence>
<proteinExistence type="predicted"/>
<dbReference type="Proteomes" id="UP000033934">
    <property type="component" value="Unassembled WGS sequence"/>
</dbReference>
<evidence type="ECO:0000313" key="2">
    <source>
        <dbReference type="EMBL" id="KKQ89307.1"/>
    </source>
</evidence>
<evidence type="ECO:0000313" key="3">
    <source>
        <dbReference type="Proteomes" id="UP000033934"/>
    </source>
</evidence>
<feature type="non-terminal residue" evidence="2">
    <location>
        <position position="1"/>
    </location>
</feature>
<reference evidence="2 3" key="1">
    <citation type="journal article" date="2015" name="Nature">
        <title>rRNA introns, odd ribosomes, and small enigmatic genomes across a large radiation of phyla.</title>
        <authorList>
            <person name="Brown C.T."/>
            <person name="Hug L.A."/>
            <person name="Thomas B.C."/>
            <person name="Sharon I."/>
            <person name="Castelle C.J."/>
            <person name="Singh A."/>
            <person name="Wilkins M.J."/>
            <person name="Williams K.H."/>
            <person name="Banfield J.F."/>
        </authorList>
    </citation>
    <scope>NUCLEOTIDE SEQUENCE [LARGE SCALE GENOMIC DNA]</scope>
</reference>
<feature type="domain" description="Phosphodiester glycosidase" evidence="1">
    <location>
        <begin position="8"/>
        <end position="78"/>
    </location>
</feature>
<dbReference type="EMBL" id="LBVO01000029">
    <property type="protein sequence ID" value="KKQ89307.1"/>
    <property type="molecule type" value="Genomic_DNA"/>
</dbReference>
<comment type="caution">
    <text evidence="2">The sequence shown here is derived from an EMBL/GenBank/DDBJ whole genome shotgun (WGS) entry which is preliminary data.</text>
</comment>
<evidence type="ECO:0000259" key="1">
    <source>
        <dbReference type="Pfam" id="PF09992"/>
    </source>
</evidence>
<dbReference type="AlphaFoldDB" id="A0A0G0LE25"/>
<accession>A0A0G0LE25</accession>
<organism evidence="2 3">
    <name type="scientific">Berkelbacteria bacterium GW2011_GWA2_38_9</name>
    <dbReference type="NCBI Taxonomy" id="1618334"/>
    <lineage>
        <taxon>Bacteria</taxon>
        <taxon>Candidatus Berkelbacteria</taxon>
    </lineage>
</organism>
<gene>
    <name evidence="2" type="ORF">UT11_C0029G0001</name>
</gene>
<dbReference type="InterPro" id="IPR018711">
    <property type="entry name" value="NAGPA"/>
</dbReference>